<sequence>MIGQPSVDFSSGLNVMFMWRGMWLQGRHVDTENEWRFSKTDAAYCGYVSEDKLQEMTIPLSFFFSFYRCYFFDLIRLSMFFIKAALSLVWIRSKGMPKLMISGKYDMVAYGLL</sequence>
<gene>
    <name evidence="2" type="ORF">ERUC_LOCUS39370</name>
</gene>
<evidence type="ECO:0000256" key="1">
    <source>
        <dbReference type="SAM" id="Phobius"/>
    </source>
</evidence>
<feature type="transmembrane region" description="Helical" evidence="1">
    <location>
        <begin position="70"/>
        <end position="91"/>
    </location>
</feature>
<reference evidence="2 3" key="1">
    <citation type="submission" date="2022-03" db="EMBL/GenBank/DDBJ databases">
        <authorList>
            <person name="Macdonald S."/>
            <person name="Ahmed S."/>
            <person name="Newling K."/>
        </authorList>
    </citation>
    <scope>NUCLEOTIDE SEQUENCE [LARGE SCALE GENOMIC DNA]</scope>
</reference>
<accession>A0ABC8LU26</accession>
<protein>
    <submittedName>
        <fullName evidence="2">Uncharacterized protein</fullName>
    </submittedName>
</protein>
<keyword evidence="1" id="KW-0472">Membrane</keyword>
<dbReference type="Proteomes" id="UP001642260">
    <property type="component" value="Unassembled WGS sequence"/>
</dbReference>
<keyword evidence="1" id="KW-0812">Transmembrane</keyword>
<proteinExistence type="predicted"/>
<evidence type="ECO:0000313" key="2">
    <source>
        <dbReference type="EMBL" id="CAH8386887.1"/>
    </source>
</evidence>
<comment type="caution">
    <text evidence="2">The sequence shown here is derived from an EMBL/GenBank/DDBJ whole genome shotgun (WGS) entry which is preliminary data.</text>
</comment>
<keyword evidence="1" id="KW-1133">Transmembrane helix</keyword>
<name>A0ABC8LU26_ERUVS</name>
<keyword evidence="3" id="KW-1185">Reference proteome</keyword>
<dbReference type="AlphaFoldDB" id="A0ABC8LU26"/>
<evidence type="ECO:0000313" key="3">
    <source>
        <dbReference type="Proteomes" id="UP001642260"/>
    </source>
</evidence>
<dbReference type="EMBL" id="CAKOAT010729598">
    <property type="protein sequence ID" value="CAH8386887.1"/>
    <property type="molecule type" value="Genomic_DNA"/>
</dbReference>
<organism evidence="2 3">
    <name type="scientific">Eruca vesicaria subsp. sativa</name>
    <name type="common">Garden rocket</name>
    <name type="synonym">Eruca sativa</name>
    <dbReference type="NCBI Taxonomy" id="29727"/>
    <lineage>
        <taxon>Eukaryota</taxon>
        <taxon>Viridiplantae</taxon>
        <taxon>Streptophyta</taxon>
        <taxon>Embryophyta</taxon>
        <taxon>Tracheophyta</taxon>
        <taxon>Spermatophyta</taxon>
        <taxon>Magnoliopsida</taxon>
        <taxon>eudicotyledons</taxon>
        <taxon>Gunneridae</taxon>
        <taxon>Pentapetalae</taxon>
        <taxon>rosids</taxon>
        <taxon>malvids</taxon>
        <taxon>Brassicales</taxon>
        <taxon>Brassicaceae</taxon>
        <taxon>Brassiceae</taxon>
        <taxon>Eruca</taxon>
    </lineage>
</organism>